<protein>
    <submittedName>
        <fullName evidence="2">Uncharacterized protein</fullName>
    </submittedName>
</protein>
<organism evidence="2">
    <name type="scientific">uncultured Chloroflexia bacterium</name>
    <dbReference type="NCBI Taxonomy" id="1672391"/>
    <lineage>
        <taxon>Bacteria</taxon>
        <taxon>Bacillati</taxon>
        <taxon>Chloroflexota</taxon>
        <taxon>Chloroflexia</taxon>
        <taxon>environmental samples</taxon>
    </lineage>
</organism>
<evidence type="ECO:0000313" key="2">
    <source>
        <dbReference type="EMBL" id="CAA9371798.1"/>
    </source>
</evidence>
<dbReference type="AlphaFoldDB" id="A0A6J4MXF0"/>
<feature type="region of interest" description="Disordered" evidence="1">
    <location>
        <begin position="22"/>
        <end position="44"/>
    </location>
</feature>
<sequence>MAAEVPTSSCSLEPWLARQRPRGAHAGAFSNHRNLQSGRGVEPK</sequence>
<reference evidence="2" key="1">
    <citation type="submission" date="2020-02" db="EMBL/GenBank/DDBJ databases">
        <authorList>
            <person name="Meier V. D."/>
        </authorList>
    </citation>
    <scope>NUCLEOTIDE SEQUENCE</scope>
    <source>
        <strain evidence="2">AVDCRST_MAG93</strain>
    </source>
</reference>
<dbReference type="EMBL" id="CADCTR010002861">
    <property type="protein sequence ID" value="CAA9371798.1"/>
    <property type="molecule type" value="Genomic_DNA"/>
</dbReference>
<name>A0A6J4MXF0_9CHLR</name>
<gene>
    <name evidence="2" type="ORF">AVDCRST_MAG93-8483</name>
</gene>
<evidence type="ECO:0000256" key="1">
    <source>
        <dbReference type="SAM" id="MobiDB-lite"/>
    </source>
</evidence>
<accession>A0A6J4MXF0</accession>
<proteinExistence type="predicted"/>